<reference evidence="12 13" key="1">
    <citation type="journal article" date="2016" name="Nat. Commun.">
        <title>Thousands of microbial genomes shed light on interconnected biogeochemical processes in an aquifer system.</title>
        <authorList>
            <person name="Anantharaman K."/>
            <person name="Brown C.T."/>
            <person name="Hug L.A."/>
            <person name="Sharon I."/>
            <person name="Castelle C.J."/>
            <person name="Probst A.J."/>
            <person name="Thomas B.C."/>
            <person name="Singh A."/>
            <person name="Wilkins M.J."/>
            <person name="Karaoz U."/>
            <person name="Brodie E.L."/>
            <person name="Williams K.H."/>
            <person name="Hubbard S.S."/>
            <person name="Banfield J.F."/>
        </authorList>
    </citation>
    <scope>NUCLEOTIDE SEQUENCE [LARGE SCALE GENOMIC DNA]</scope>
</reference>
<evidence type="ECO:0000259" key="10">
    <source>
        <dbReference type="PROSITE" id="PS50893"/>
    </source>
</evidence>
<dbReference type="GO" id="GO:0005886">
    <property type="term" value="C:plasma membrane"/>
    <property type="evidence" value="ECO:0007669"/>
    <property type="project" value="UniProtKB-SubCell"/>
</dbReference>
<comment type="subcellular location">
    <subcellularLocation>
        <location evidence="1">Cell membrane</location>
        <topology evidence="1">Multi-pass membrane protein</topology>
    </subcellularLocation>
</comment>
<dbReference type="CDD" id="cd18544">
    <property type="entry name" value="ABC_6TM_TmrA_like"/>
    <property type="match status" value="1"/>
</dbReference>
<name>A0A1F7WW38_9BACT</name>
<feature type="region of interest" description="Disordered" evidence="8">
    <location>
        <begin position="578"/>
        <end position="601"/>
    </location>
</feature>
<dbReference type="InterPro" id="IPR039421">
    <property type="entry name" value="Type_1_exporter"/>
</dbReference>
<feature type="transmembrane region" description="Helical" evidence="9">
    <location>
        <begin position="21"/>
        <end position="43"/>
    </location>
</feature>
<dbReference type="PANTHER" id="PTHR43394">
    <property type="entry name" value="ATP-DEPENDENT PERMEASE MDL1, MITOCHONDRIAL"/>
    <property type="match status" value="1"/>
</dbReference>
<dbReference type="Pfam" id="PF00664">
    <property type="entry name" value="ABC_membrane"/>
    <property type="match status" value="1"/>
</dbReference>
<organism evidence="12 13">
    <name type="scientific">Candidatus Wallbacteria bacterium GWC2_49_35</name>
    <dbReference type="NCBI Taxonomy" id="1817813"/>
    <lineage>
        <taxon>Bacteria</taxon>
        <taxon>Candidatus Walliibacteriota</taxon>
    </lineage>
</organism>
<dbReference type="GO" id="GO:0005524">
    <property type="term" value="F:ATP binding"/>
    <property type="evidence" value="ECO:0007669"/>
    <property type="project" value="UniProtKB-KW"/>
</dbReference>
<dbReference type="FunFam" id="3.40.50.300:FF:000287">
    <property type="entry name" value="Multidrug ABC transporter ATP-binding protein"/>
    <property type="match status" value="1"/>
</dbReference>
<evidence type="ECO:0000256" key="8">
    <source>
        <dbReference type="SAM" id="MobiDB-lite"/>
    </source>
</evidence>
<dbReference type="Gene3D" id="1.20.1560.10">
    <property type="entry name" value="ABC transporter type 1, transmembrane domain"/>
    <property type="match status" value="1"/>
</dbReference>
<gene>
    <name evidence="12" type="ORF">A2008_13220</name>
</gene>
<keyword evidence="5" id="KW-0067">ATP-binding</keyword>
<sequence length="633" mass="70401">MSELIKLKKELFNFIRPYLSSIIVAIILLLIVSSLALIGPIIIKRLIDVDIANGLYEGIWVSAAMYIAVKLATLAGNYFQMYTLQRVGVSIMCDIKLKLFSHILRLPLKYFEKNPAGKLISRIESDTETLRQLFTNTVMTLFQDLLMFAGMVAVMFYLSAKLTLILLLILPFLFAGAYYIQRELRVRFKIAREKASAVSKFLSEYIQGMQCVQAFNYEQTSKNKMGEHNEEKKGTFYFAEVLEIIFHNSILLAEAMTLSSVLYFGGAMALKKELTIGTLVLFIGYIRQCFEPIIRLSEQFNIIQKARVAAERIFEILSLEAEERAEGEISVASDASASFRDRIEFDNVSFSYDGGREVLSGVSFSVKKGEKVALVGHTGSGKTTILSLLLRFYNHTGGRITIDGADVSAMKLSELRKKFALVLQDVVLFPGCVMDNIRLLDDSISGAEVEKAAQSVNMLDFIMKKEKGFQTEVAERGSNFSMGERQLLSFARALAFNSEILVLDEATSSVDPYTEALIQDALTKIQAGRTSIIVAHRLSTIITSDRIIVLEAGRIVETGSHEELLAMNGHYRKLYEKQRAGVEPPAETEEASDGGFEESPEQLDAVAVMAGGFSQIETINEDAEDGLKNASAE</sequence>
<feature type="domain" description="ABC transporter" evidence="10">
    <location>
        <begin position="343"/>
        <end position="577"/>
    </location>
</feature>
<evidence type="ECO:0000256" key="7">
    <source>
        <dbReference type="ARBA" id="ARBA00023136"/>
    </source>
</evidence>
<feature type="transmembrane region" description="Helical" evidence="9">
    <location>
        <begin position="58"/>
        <end position="79"/>
    </location>
</feature>
<dbReference type="AlphaFoldDB" id="A0A1F7WW38"/>
<comment type="caution">
    <text evidence="12">The sequence shown here is derived from an EMBL/GenBank/DDBJ whole genome shotgun (WGS) entry which is preliminary data.</text>
</comment>
<feature type="domain" description="ABC transmembrane type-1" evidence="11">
    <location>
        <begin position="23"/>
        <end position="305"/>
    </location>
</feature>
<evidence type="ECO:0000313" key="12">
    <source>
        <dbReference type="EMBL" id="OGM07044.1"/>
    </source>
</evidence>
<keyword evidence="2" id="KW-0813">Transport</keyword>
<dbReference type="InterPro" id="IPR003593">
    <property type="entry name" value="AAA+_ATPase"/>
</dbReference>
<evidence type="ECO:0000256" key="9">
    <source>
        <dbReference type="SAM" id="Phobius"/>
    </source>
</evidence>
<dbReference type="SUPFAM" id="SSF90123">
    <property type="entry name" value="ABC transporter transmembrane region"/>
    <property type="match status" value="1"/>
</dbReference>
<evidence type="ECO:0008006" key="14">
    <source>
        <dbReference type="Google" id="ProtNLM"/>
    </source>
</evidence>
<dbReference type="InterPro" id="IPR003439">
    <property type="entry name" value="ABC_transporter-like_ATP-bd"/>
</dbReference>
<dbReference type="InterPro" id="IPR036640">
    <property type="entry name" value="ABC1_TM_sf"/>
</dbReference>
<keyword evidence="4" id="KW-0547">Nucleotide-binding</keyword>
<dbReference type="Gene3D" id="3.40.50.300">
    <property type="entry name" value="P-loop containing nucleotide triphosphate hydrolases"/>
    <property type="match status" value="1"/>
</dbReference>
<keyword evidence="6 9" id="KW-1133">Transmembrane helix</keyword>
<evidence type="ECO:0000256" key="4">
    <source>
        <dbReference type="ARBA" id="ARBA00022741"/>
    </source>
</evidence>
<dbReference type="SMART" id="SM00382">
    <property type="entry name" value="AAA"/>
    <property type="match status" value="1"/>
</dbReference>
<dbReference type="GO" id="GO:0015421">
    <property type="term" value="F:ABC-type oligopeptide transporter activity"/>
    <property type="evidence" value="ECO:0007669"/>
    <property type="project" value="TreeGrafter"/>
</dbReference>
<dbReference type="SUPFAM" id="SSF52540">
    <property type="entry name" value="P-loop containing nucleoside triphosphate hydrolases"/>
    <property type="match status" value="1"/>
</dbReference>
<feature type="compositionally biased region" description="Acidic residues" evidence="8">
    <location>
        <begin position="586"/>
        <end position="601"/>
    </location>
</feature>
<dbReference type="STRING" id="1817813.A2008_13220"/>
<evidence type="ECO:0000256" key="5">
    <source>
        <dbReference type="ARBA" id="ARBA00022840"/>
    </source>
</evidence>
<dbReference type="Pfam" id="PF00005">
    <property type="entry name" value="ABC_tran"/>
    <property type="match status" value="1"/>
</dbReference>
<protein>
    <recommendedName>
        <fullName evidence="14">ABC transporter ATP-binding protein</fullName>
    </recommendedName>
</protein>
<feature type="transmembrane region" description="Helical" evidence="9">
    <location>
        <begin position="164"/>
        <end position="180"/>
    </location>
</feature>
<dbReference type="InterPro" id="IPR011527">
    <property type="entry name" value="ABC1_TM_dom"/>
</dbReference>
<dbReference type="InterPro" id="IPR027417">
    <property type="entry name" value="P-loop_NTPase"/>
</dbReference>
<dbReference type="CDD" id="cd03254">
    <property type="entry name" value="ABCC_Glucan_exporter_like"/>
    <property type="match status" value="1"/>
</dbReference>
<accession>A0A1F7WW38</accession>
<proteinExistence type="predicted"/>
<dbReference type="PANTHER" id="PTHR43394:SF1">
    <property type="entry name" value="ATP-BINDING CASSETTE SUB-FAMILY B MEMBER 10, MITOCHONDRIAL"/>
    <property type="match status" value="1"/>
</dbReference>
<evidence type="ECO:0000259" key="11">
    <source>
        <dbReference type="PROSITE" id="PS50929"/>
    </source>
</evidence>
<evidence type="ECO:0000256" key="2">
    <source>
        <dbReference type="ARBA" id="ARBA00022448"/>
    </source>
</evidence>
<evidence type="ECO:0000256" key="3">
    <source>
        <dbReference type="ARBA" id="ARBA00022692"/>
    </source>
</evidence>
<dbReference type="EMBL" id="MGFH01000049">
    <property type="protein sequence ID" value="OGM07044.1"/>
    <property type="molecule type" value="Genomic_DNA"/>
</dbReference>
<evidence type="ECO:0000313" key="13">
    <source>
        <dbReference type="Proteomes" id="UP000178735"/>
    </source>
</evidence>
<dbReference type="PROSITE" id="PS50893">
    <property type="entry name" value="ABC_TRANSPORTER_2"/>
    <property type="match status" value="1"/>
</dbReference>
<dbReference type="PROSITE" id="PS50929">
    <property type="entry name" value="ABC_TM1F"/>
    <property type="match status" value="1"/>
</dbReference>
<keyword evidence="7 9" id="KW-0472">Membrane</keyword>
<keyword evidence="3 9" id="KW-0812">Transmembrane</keyword>
<evidence type="ECO:0000256" key="6">
    <source>
        <dbReference type="ARBA" id="ARBA00022989"/>
    </source>
</evidence>
<dbReference type="GO" id="GO:0016887">
    <property type="term" value="F:ATP hydrolysis activity"/>
    <property type="evidence" value="ECO:0007669"/>
    <property type="project" value="InterPro"/>
</dbReference>
<evidence type="ECO:0000256" key="1">
    <source>
        <dbReference type="ARBA" id="ARBA00004651"/>
    </source>
</evidence>
<dbReference type="Proteomes" id="UP000178735">
    <property type="component" value="Unassembled WGS sequence"/>
</dbReference>